<organism evidence="1 2">
    <name type="scientific">Actinomadura violacea</name>
    <dbReference type="NCBI Taxonomy" id="2819934"/>
    <lineage>
        <taxon>Bacteria</taxon>
        <taxon>Bacillati</taxon>
        <taxon>Actinomycetota</taxon>
        <taxon>Actinomycetes</taxon>
        <taxon>Streptosporangiales</taxon>
        <taxon>Thermomonosporaceae</taxon>
        <taxon>Actinomadura</taxon>
    </lineage>
</organism>
<gene>
    <name evidence="1" type="ORF">J4709_50025</name>
</gene>
<evidence type="ECO:0000313" key="2">
    <source>
        <dbReference type="Proteomes" id="UP000680206"/>
    </source>
</evidence>
<dbReference type="SUPFAM" id="SSF54593">
    <property type="entry name" value="Glyoxalase/Bleomycin resistance protein/Dihydroxybiphenyl dioxygenase"/>
    <property type="match status" value="1"/>
</dbReference>
<keyword evidence="2" id="KW-1185">Reference proteome</keyword>
<dbReference type="InterPro" id="IPR029068">
    <property type="entry name" value="Glyas_Bleomycin-R_OHBP_Dase"/>
</dbReference>
<comment type="caution">
    <text evidence="1">The sequence shown here is derived from an EMBL/GenBank/DDBJ whole genome shotgun (WGS) entry which is preliminary data.</text>
</comment>
<dbReference type="EMBL" id="JAGEPF010000051">
    <property type="protein sequence ID" value="MBO2465727.1"/>
    <property type="molecule type" value="Genomic_DNA"/>
</dbReference>
<accession>A0ABS3S9P2</accession>
<sequence>MSEPAVRPNEMTVPLMPCASVEETLAFYEALGFEATYKQSRPYVYLALQWSGFQLHFGPAPKGLHPAREESGGCLVMVDAVAPYHAEFVAAMRRAYGKVLRSGLPRITRYRPGASRFTLIDPSGNSIIFIQRDEPAELEYGGSKKLAGLARALDNARILREFKNDDLQAFRALKSAVRRHGADATVAERAIALCHLIALATVLGEPASPWLADLRGLELTPDERKRIESELGHLTGLQEWLPSQ</sequence>
<reference evidence="1 2" key="1">
    <citation type="submission" date="2021-03" db="EMBL/GenBank/DDBJ databases">
        <title>Actinomadura violae sp. nov., isolated from lichen in Thailand.</title>
        <authorList>
            <person name="Kanchanasin P."/>
            <person name="Saeng-In P."/>
            <person name="Phongsopitanun W."/>
            <person name="Yuki M."/>
            <person name="Kudo T."/>
            <person name="Ohkuma M."/>
            <person name="Tanasupawat S."/>
        </authorList>
    </citation>
    <scope>NUCLEOTIDE SEQUENCE [LARGE SCALE GENOMIC DNA]</scope>
    <source>
        <strain evidence="1 2">LCR2-06</strain>
    </source>
</reference>
<dbReference type="Gene3D" id="3.10.180.10">
    <property type="entry name" value="2,3-Dihydroxybiphenyl 1,2-Dioxygenase, domain 1"/>
    <property type="match status" value="1"/>
</dbReference>
<protein>
    <submittedName>
        <fullName evidence="1">Glyoxalase</fullName>
    </submittedName>
</protein>
<evidence type="ECO:0000313" key="1">
    <source>
        <dbReference type="EMBL" id="MBO2465727.1"/>
    </source>
</evidence>
<name>A0ABS3S9P2_9ACTN</name>
<dbReference type="Proteomes" id="UP000680206">
    <property type="component" value="Unassembled WGS sequence"/>
</dbReference>
<proteinExistence type="predicted"/>